<protein>
    <submittedName>
        <fullName evidence="1">Uncharacterized protein</fullName>
    </submittedName>
</protein>
<proteinExistence type="predicted"/>
<reference evidence="1" key="1">
    <citation type="submission" date="2023-07" db="EMBL/GenBank/DDBJ databases">
        <title>Black Yeasts Isolated from many extreme environments.</title>
        <authorList>
            <person name="Coleine C."/>
            <person name="Stajich J.E."/>
            <person name="Selbmann L."/>
        </authorList>
    </citation>
    <scope>NUCLEOTIDE SEQUENCE</scope>
    <source>
        <strain evidence="1">CCFEE 5714</strain>
    </source>
</reference>
<organism evidence="1 2">
    <name type="scientific">Vermiconidia calcicola</name>
    <dbReference type="NCBI Taxonomy" id="1690605"/>
    <lineage>
        <taxon>Eukaryota</taxon>
        <taxon>Fungi</taxon>
        <taxon>Dikarya</taxon>
        <taxon>Ascomycota</taxon>
        <taxon>Pezizomycotina</taxon>
        <taxon>Dothideomycetes</taxon>
        <taxon>Dothideomycetidae</taxon>
        <taxon>Mycosphaerellales</taxon>
        <taxon>Extremaceae</taxon>
        <taxon>Vermiconidia</taxon>
    </lineage>
</organism>
<evidence type="ECO:0000313" key="1">
    <source>
        <dbReference type="EMBL" id="KAK3691249.1"/>
    </source>
</evidence>
<sequence length="833" mass="92366">MEAAPPSYEKATLELVDYWSIVARYIPSNDLCSASTWHTTFAPHLWGNPASHFGIENDRVYVALTKFKRTLRIARLLVRSLTHTLHLPPAHAEIYNGPHADWLRDILDRLPHLQSLLVRGLPFFDYAALQALRYKQPKLNDRSAISPGLVELPASSALAFRRPTDLVPSFGLRLLDASRCPNVTSTSLAHALGRFEALLYLDLSFTYPARDPVVLSELRRFPGLQVLKLRGVGLSDEPLGVLSQAIGRKVRSLDIRDNRFSDRGIRALLNKCLSASGWQNVFSNMPQRSPGLLPYMGAAMLEIYQSEHFESFLRNALTGGFVGRLAFEDAPEGGITHLYVSGNELTVEGVSDLVRSERLHVLDIQSLAGATQRKVSSTSRDGSDLHLGPPEVEKLTPVLANHAGVSMTFLRVDHSLITKDAPNVVPEQIVHGRAELGDTARSTLPRYAAELDGVSVQPEAFEIPGVQTPSYELPADPMQSVVSQARDSQQRHPEEASPQDSRIKRGSVFAPEAVDMLVTETDRMNLLSPVSALEEPTSTIRSPRSDSPATGSAPSLLSMTHTSMAYYRPRSYSSVTDERKARLGVHMASRHSLHPAVLPHLRALVLTDVPQVSSTREVADRLICFIKQCAEETWLAKSQAKLDYALPPGRSGHAATLKQSADRLFALKCLVLELAPQQNIHQDRTARKWQSSAARSVTEDRDSEVLWSAAETDFSFFRDEDSSFPSLDSGRYAHSSLCNEKEVSFQSRSGPHNIKTKAKQSSRPGFDTVALLSDFRKERKQAHQRSISAGVIDPGTQGYWEGIVQVVRPGSGLRDDEQMDYYGNRFQNGYLYR</sequence>
<dbReference type="Proteomes" id="UP001281147">
    <property type="component" value="Unassembled WGS sequence"/>
</dbReference>
<keyword evidence="2" id="KW-1185">Reference proteome</keyword>
<accession>A0ACC3MJ39</accession>
<gene>
    <name evidence="1" type="ORF">LTR37_018781</name>
</gene>
<comment type="caution">
    <text evidence="1">The sequence shown here is derived from an EMBL/GenBank/DDBJ whole genome shotgun (WGS) entry which is preliminary data.</text>
</comment>
<evidence type="ECO:0000313" key="2">
    <source>
        <dbReference type="Proteomes" id="UP001281147"/>
    </source>
</evidence>
<dbReference type="EMBL" id="JAUTXU010000271">
    <property type="protein sequence ID" value="KAK3691249.1"/>
    <property type="molecule type" value="Genomic_DNA"/>
</dbReference>
<name>A0ACC3MJ39_9PEZI</name>